<keyword evidence="2" id="KW-0378">Hydrolase</keyword>
<dbReference type="GO" id="GO:0008408">
    <property type="term" value="F:3'-5' exonuclease activity"/>
    <property type="evidence" value="ECO:0007669"/>
    <property type="project" value="InterPro"/>
</dbReference>
<dbReference type="AlphaFoldDB" id="A0A0G4MMN4"/>
<dbReference type="CDD" id="cd06141">
    <property type="entry name" value="WRN_exo"/>
    <property type="match status" value="1"/>
</dbReference>
<organism evidence="5 6">
    <name type="scientific">Verticillium longisporum</name>
    <name type="common">Verticillium dahliae var. longisporum</name>
    <dbReference type="NCBI Taxonomy" id="100787"/>
    <lineage>
        <taxon>Eukaryota</taxon>
        <taxon>Fungi</taxon>
        <taxon>Dikarya</taxon>
        <taxon>Ascomycota</taxon>
        <taxon>Pezizomycotina</taxon>
        <taxon>Sordariomycetes</taxon>
        <taxon>Hypocreomycetidae</taxon>
        <taxon>Glomerellales</taxon>
        <taxon>Plectosphaerellaceae</taxon>
        <taxon>Verticillium</taxon>
    </lineage>
</organism>
<reference evidence="6" key="1">
    <citation type="submission" date="2015-05" db="EMBL/GenBank/DDBJ databases">
        <authorList>
            <person name="Fogelqvist Johan"/>
        </authorList>
    </citation>
    <scope>NUCLEOTIDE SEQUENCE [LARGE SCALE GENOMIC DNA]</scope>
</reference>
<evidence type="ECO:0000256" key="3">
    <source>
        <dbReference type="SAM" id="MobiDB-lite"/>
    </source>
</evidence>
<dbReference type="PANTHER" id="PTHR13620:SF104">
    <property type="entry name" value="EXONUCLEASE 3'-5' DOMAIN-CONTAINING PROTEIN 2"/>
    <property type="match status" value="1"/>
</dbReference>
<feature type="domain" description="3'-5' exonuclease" evidence="4">
    <location>
        <begin position="215"/>
        <end position="404"/>
    </location>
</feature>
<dbReference type="InterPro" id="IPR051132">
    <property type="entry name" value="3-5_Exonuclease_domain"/>
</dbReference>
<evidence type="ECO:0000313" key="6">
    <source>
        <dbReference type="Proteomes" id="UP000044602"/>
    </source>
</evidence>
<dbReference type="InterPro" id="IPR012337">
    <property type="entry name" value="RNaseH-like_sf"/>
</dbReference>
<feature type="compositionally biased region" description="Low complexity" evidence="3">
    <location>
        <begin position="479"/>
        <end position="507"/>
    </location>
</feature>
<dbReference type="EMBL" id="CVQH01023638">
    <property type="protein sequence ID" value="CRK35568.1"/>
    <property type="molecule type" value="Genomic_DNA"/>
</dbReference>
<protein>
    <recommendedName>
        <fullName evidence="4">3'-5' exonuclease domain-containing protein</fullName>
    </recommendedName>
</protein>
<sequence>MPVVHHGGLMLARTSRTHLAMRFPDKTGGAAIVLRHHFNIAYRHRLRFPNMTSYPFERVWHRGRGIVFSPTRQQESAHSRTYTTTESQGAAAWTQHPKDAIVEQALDDEADCSDSGNESFTTAVEYDEGYTAVGPVAGQRNLREELIKEEGLGAAVSVDTTISPRGPPVTSLAFKISAAAFAKAQQAPAGTPDSYWSHTFYRGRDVDGLEQNVKVHYCRSKHKMEHVCQYFLDEKVLGFDLEWQPSASKSSGPRRNVSLIQLASPSRIALFHVALFPGADDDLMAPTFRQIMEDPDVTKAGVNIKGDCTRLRNWFDVGTRGTFELSNLYKLVKHSASGRVDLVNKRLVSLATQVQDCLGLPMFKGPDVRSSDWSQALNMQQITYSAGDAYAGLQLYHVLDEQRMALSPRPPLPYHVEYNLPIRLAPGVTIPSPEELAELATPVQATATASGSMTAAAAAAAAAAASASASAGGGGVTRQPAATDTSQQATTQSTWASASAPPLSRSPWGTSNPARTMDARVLAAESRVATYRASRTSMRTTPTSLRSYYLWHDNEGIGPEEVAGILRVPPLQTNTVVGYVLEAIKLENLPFDKKRLRNEVLHLLPRDVMERRYPAIFKAAHQVDVAAGKSESDYAAARSGWPL</sequence>
<dbReference type="Gene3D" id="3.30.420.10">
    <property type="entry name" value="Ribonuclease H-like superfamily/Ribonuclease H"/>
    <property type="match status" value="1"/>
</dbReference>
<dbReference type="GO" id="GO:0003676">
    <property type="term" value="F:nucleic acid binding"/>
    <property type="evidence" value="ECO:0007669"/>
    <property type="project" value="InterPro"/>
</dbReference>
<dbReference type="GO" id="GO:0005737">
    <property type="term" value="C:cytoplasm"/>
    <property type="evidence" value="ECO:0007669"/>
    <property type="project" value="TreeGrafter"/>
</dbReference>
<dbReference type="PANTHER" id="PTHR13620">
    <property type="entry name" value="3-5 EXONUCLEASE"/>
    <property type="match status" value="1"/>
</dbReference>
<dbReference type="InterPro" id="IPR002562">
    <property type="entry name" value="3'-5'_exonuclease_dom"/>
</dbReference>
<proteinExistence type="predicted"/>
<dbReference type="GO" id="GO:0005634">
    <property type="term" value="C:nucleus"/>
    <property type="evidence" value="ECO:0007669"/>
    <property type="project" value="TreeGrafter"/>
</dbReference>
<dbReference type="FunFam" id="3.30.420.10:FF:000100">
    <property type="entry name" value="3'-5' exonuclease/helicase (Wrn), putative"/>
    <property type="match status" value="1"/>
</dbReference>
<dbReference type="STRING" id="100787.A0A0G4MMN4"/>
<dbReference type="Pfam" id="PF01612">
    <property type="entry name" value="DNA_pol_A_exo1"/>
    <property type="match status" value="1"/>
</dbReference>
<dbReference type="SUPFAM" id="SSF53098">
    <property type="entry name" value="Ribonuclease H-like"/>
    <property type="match status" value="1"/>
</dbReference>
<dbReference type="SMART" id="SM00474">
    <property type="entry name" value="35EXOc"/>
    <property type="match status" value="1"/>
</dbReference>
<dbReference type="InterPro" id="IPR036397">
    <property type="entry name" value="RNaseH_sf"/>
</dbReference>
<dbReference type="GO" id="GO:0006139">
    <property type="term" value="P:nucleobase-containing compound metabolic process"/>
    <property type="evidence" value="ECO:0007669"/>
    <property type="project" value="InterPro"/>
</dbReference>
<gene>
    <name evidence="5" type="ORF">BN1708_001214</name>
</gene>
<evidence type="ECO:0000259" key="4">
    <source>
        <dbReference type="SMART" id="SM00474"/>
    </source>
</evidence>
<evidence type="ECO:0000256" key="1">
    <source>
        <dbReference type="ARBA" id="ARBA00022722"/>
    </source>
</evidence>
<accession>A0A0G4MMN4</accession>
<name>A0A0G4MMN4_VERLO</name>
<keyword evidence="6" id="KW-1185">Reference proteome</keyword>
<feature type="region of interest" description="Disordered" evidence="3">
    <location>
        <begin position="470"/>
        <end position="514"/>
    </location>
</feature>
<keyword evidence="1" id="KW-0540">Nuclease</keyword>
<dbReference type="Proteomes" id="UP000044602">
    <property type="component" value="Unassembled WGS sequence"/>
</dbReference>
<evidence type="ECO:0000256" key="2">
    <source>
        <dbReference type="ARBA" id="ARBA00022801"/>
    </source>
</evidence>
<evidence type="ECO:0000313" key="5">
    <source>
        <dbReference type="EMBL" id="CRK35568.1"/>
    </source>
</evidence>